<keyword evidence="3" id="KW-0963">Cytoplasm</keyword>
<accession>A0A2T7NN84</accession>
<evidence type="ECO:0000313" key="11">
    <source>
        <dbReference type="EMBL" id="PVD22630.1"/>
    </source>
</evidence>
<evidence type="ECO:0000256" key="2">
    <source>
        <dbReference type="ARBA" id="ARBA00006219"/>
    </source>
</evidence>
<evidence type="ECO:0000256" key="1">
    <source>
        <dbReference type="ARBA" id="ARBA00004496"/>
    </source>
</evidence>
<comment type="caution">
    <text evidence="11">The sequence shown here is derived from an EMBL/GenBank/DDBJ whole genome shotgun (WGS) entry which is preliminary data.</text>
</comment>
<gene>
    <name evidence="11" type="ORF">C0Q70_18451</name>
</gene>
<dbReference type="Proteomes" id="UP000245119">
    <property type="component" value="Linkage Group LG11"/>
</dbReference>
<dbReference type="OrthoDB" id="9973935at2759"/>
<comment type="catalytic activity">
    <reaction evidence="6">
        <text>(5R)-5-hydroxy-L-lysine + GTP = (5R)-5-phosphooxy-L-lysine + GDP + H(+)</text>
        <dbReference type="Rhea" id="RHEA:19049"/>
        <dbReference type="ChEBI" id="CHEBI:15378"/>
        <dbReference type="ChEBI" id="CHEBI:37565"/>
        <dbReference type="ChEBI" id="CHEBI:57882"/>
        <dbReference type="ChEBI" id="CHEBI:58189"/>
        <dbReference type="ChEBI" id="CHEBI:58357"/>
        <dbReference type="EC" id="2.7.1.81"/>
    </reaction>
</comment>
<proteinExistence type="inferred from homology"/>
<dbReference type="EMBL" id="PZQS01000011">
    <property type="protein sequence ID" value="PVD22630.1"/>
    <property type="molecule type" value="Genomic_DNA"/>
</dbReference>
<name>A0A2T7NN84_POMCA</name>
<evidence type="ECO:0000256" key="4">
    <source>
        <dbReference type="ARBA" id="ARBA00022679"/>
    </source>
</evidence>
<dbReference type="Gene3D" id="3.90.1200.10">
    <property type="match status" value="1"/>
</dbReference>
<evidence type="ECO:0000256" key="6">
    <source>
        <dbReference type="ARBA" id="ARBA00036820"/>
    </source>
</evidence>
<feature type="domain" description="Aminoglycoside phosphotransferase" evidence="10">
    <location>
        <begin position="72"/>
        <end position="130"/>
    </location>
</feature>
<dbReference type="InterPro" id="IPR002575">
    <property type="entry name" value="Aminoglycoside_PTrfase"/>
</dbReference>
<keyword evidence="12" id="KW-1185">Reference proteome</keyword>
<evidence type="ECO:0000256" key="8">
    <source>
        <dbReference type="ARBA" id="ARBA00038873"/>
    </source>
</evidence>
<keyword evidence="5" id="KW-0418">Kinase</keyword>
<sequence>MLSIAADNTQCCVQIDVCVEQSSEVKPCSVMTVVEGHFSVSQLVHQVYGLHVISCYDLDSYDDRNFHITGQRLRQQTWIIHSDFNDHNILVHTTPDLPSQTHVCGLLDFGDSTQSLYVFEVAIAMAYMMLKTPEGWSCDEMAGHVLASYLSQLTQAEVDILPLVILARFSQSLILGYHMISLDPSNQYTLVHARKVWPHLLHLWQRPV</sequence>
<dbReference type="InterPro" id="IPR011009">
    <property type="entry name" value="Kinase-like_dom_sf"/>
</dbReference>
<comment type="similarity">
    <text evidence="2">Belongs to the aminoglycoside phosphotransferase family.</text>
</comment>
<dbReference type="PANTHER" id="PTHR21064">
    <property type="entry name" value="AMINOGLYCOSIDE PHOSPHOTRANSFERASE DOMAIN-CONTAINING PROTEIN-RELATED"/>
    <property type="match status" value="1"/>
</dbReference>
<dbReference type="AlphaFoldDB" id="A0A2T7NN84"/>
<dbReference type="EC" id="2.7.1.81" evidence="8"/>
<protein>
    <recommendedName>
        <fullName evidence="9">Hydroxylysine kinase</fullName>
        <ecNumber evidence="8">2.7.1.81</ecNumber>
    </recommendedName>
</protein>
<evidence type="ECO:0000256" key="5">
    <source>
        <dbReference type="ARBA" id="ARBA00022777"/>
    </source>
</evidence>
<evidence type="ECO:0000313" key="12">
    <source>
        <dbReference type="Proteomes" id="UP000245119"/>
    </source>
</evidence>
<dbReference type="GO" id="GO:0005737">
    <property type="term" value="C:cytoplasm"/>
    <property type="evidence" value="ECO:0007669"/>
    <property type="project" value="UniProtKB-SubCell"/>
</dbReference>
<reference evidence="11 12" key="1">
    <citation type="submission" date="2018-04" db="EMBL/GenBank/DDBJ databases">
        <title>The genome of golden apple snail Pomacea canaliculata provides insight into stress tolerance and invasive adaptation.</title>
        <authorList>
            <person name="Liu C."/>
            <person name="Liu B."/>
            <person name="Ren Y."/>
            <person name="Zhang Y."/>
            <person name="Wang H."/>
            <person name="Li S."/>
            <person name="Jiang F."/>
            <person name="Yin L."/>
            <person name="Zhang G."/>
            <person name="Qian W."/>
            <person name="Fan W."/>
        </authorList>
    </citation>
    <scope>NUCLEOTIDE SEQUENCE [LARGE SCALE GENOMIC DNA]</scope>
    <source>
        <strain evidence="11">SZHN2017</strain>
        <tissue evidence="11">Muscle</tissue>
    </source>
</reference>
<dbReference type="STRING" id="400727.A0A2T7NN84"/>
<dbReference type="InterPro" id="IPR050249">
    <property type="entry name" value="Pseudomonas-type_ThrB"/>
</dbReference>
<evidence type="ECO:0000256" key="9">
    <source>
        <dbReference type="ARBA" id="ARBA00040505"/>
    </source>
</evidence>
<evidence type="ECO:0000256" key="3">
    <source>
        <dbReference type="ARBA" id="ARBA00022490"/>
    </source>
</evidence>
<dbReference type="Pfam" id="PF01636">
    <property type="entry name" value="APH"/>
    <property type="match status" value="1"/>
</dbReference>
<dbReference type="SUPFAM" id="SSF56112">
    <property type="entry name" value="Protein kinase-like (PK-like)"/>
    <property type="match status" value="1"/>
</dbReference>
<keyword evidence="4" id="KW-0808">Transferase</keyword>
<organism evidence="11 12">
    <name type="scientific">Pomacea canaliculata</name>
    <name type="common">Golden apple snail</name>
    <dbReference type="NCBI Taxonomy" id="400727"/>
    <lineage>
        <taxon>Eukaryota</taxon>
        <taxon>Metazoa</taxon>
        <taxon>Spiralia</taxon>
        <taxon>Lophotrochozoa</taxon>
        <taxon>Mollusca</taxon>
        <taxon>Gastropoda</taxon>
        <taxon>Caenogastropoda</taxon>
        <taxon>Architaenioglossa</taxon>
        <taxon>Ampullarioidea</taxon>
        <taxon>Ampullariidae</taxon>
        <taxon>Pomacea</taxon>
    </lineage>
</organism>
<evidence type="ECO:0000256" key="7">
    <source>
        <dbReference type="ARBA" id="ARBA00037368"/>
    </source>
</evidence>
<dbReference type="GO" id="GO:0047992">
    <property type="term" value="F:hydroxylysine kinase activity"/>
    <property type="evidence" value="ECO:0007669"/>
    <property type="project" value="UniProtKB-EC"/>
</dbReference>
<comment type="subcellular location">
    <subcellularLocation>
        <location evidence="1">Cytoplasm</location>
    </subcellularLocation>
</comment>
<dbReference type="PANTHER" id="PTHR21064:SF1">
    <property type="entry name" value="HYDROXYLYSINE KINASE"/>
    <property type="match status" value="1"/>
</dbReference>
<comment type="function">
    <text evidence="7">Catalyzes the GTP-dependent phosphorylation of 5-hydroxy-L-lysine.</text>
</comment>
<evidence type="ECO:0000259" key="10">
    <source>
        <dbReference type="Pfam" id="PF01636"/>
    </source>
</evidence>